<accession>A0A8H5B2R0</accession>
<dbReference type="Pfam" id="PF00106">
    <property type="entry name" value="adh_short"/>
    <property type="match status" value="1"/>
</dbReference>
<dbReference type="GO" id="GO:0048038">
    <property type="term" value="F:quinone binding"/>
    <property type="evidence" value="ECO:0007669"/>
    <property type="project" value="TreeGrafter"/>
</dbReference>
<organism evidence="3 4">
    <name type="scientific">Psilocybe cf. subviscida</name>
    <dbReference type="NCBI Taxonomy" id="2480587"/>
    <lineage>
        <taxon>Eukaryota</taxon>
        <taxon>Fungi</taxon>
        <taxon>Dikarya</taxon>
        <taxon>Basidiomycota</taxon>
        <taxon>Agaricomycotina</taxon>
        <taxon>Agaricomycetes</taxon>
        <taxon>Agaricomycetidae</taxon>
        <taxon>Agaricales</taxon>
        <taxon>Agaricineae</taxon>
        <taxon>Strophariaceae</taxon>
        <taxon>Psilocybe</taxon>
    </lineage>
</organism>
<proteinExistence type="inferred from homology"/>
<dbReference type="GO" id="GO:0016616">
    <property type="term" value="F:oxidoreductase activity, acting on the CH-OH group of donors, NAD or NADP as acceptor"/>
    <property type="evidence" value="ECO:0007669"/>
    <property type="project" value="TreeGrafter"/>
</dbReference>
<evidence type="ECO:0000313" key="3">
    <source>
        <dbReference type="EMBL" id="KAF5315438.1"/>
    </source>
</evidence>
<dbReference type="Gene3D" id="3.40.50.720">
    <property type="entry name" value="NAD(P)-binding Rossmann-like Domain"/>
    <property type="match status" value="1"/>
</dbReference>
<keyword evidence="4" id="KW-1185">Reference proteome</keyword>
<evidence type="ECO:0000256" key="2">
    <source>
        <dbReference type="RuleBase" id="RU000363"/>
    </source>
</evidence>
<dbReference type="InterPro" id="IPR002347">
    <property type="entry name" value="SDR_fam"/>
</dbReference>
<dbReference type="EMBL" id="JAACJJ010000043">
    <property type="protein sequence ID" value="KAF5315438.1"/>
    <property type="molecule type" value="Genomic_DNA"/>
</dbReference>
<dbReference type="Proteomes" id="UP000567179">
    <property type="component" value="Unassembled WGS sequence"/>
</dbReference>
<comment type="similarity">
    <text evidence="1 2">Belongs to the short-chain dehydrogenases/reductases (SDR) family.</text>
</comment>
<dbReference type="PRINTS" id="PR00080">
    <property type="entry name" value="SDRFAMILY"/>
</dbReference>
<dbReference type="SUPFAM" id="SSF51735">
    <property type="entry name" value="NAD(P)-binding Rossmann-fold domains"/>
    <property type="match status" value="1"/>
</dbReference>
<evidence type="ECO:0008006" key="5">
    <source>
        <dbReference type="Google" id="ProtNLM"/>
    </source>
</evidence>
<name>A0A8H5B2R0_9AGAR</name>
<reference evidence="3 4" key="1">
    <citation type="journal article" date="2020" name="ISME J.">
        <title>Uncovering the hidden diversity of litter-decomposition mechanisms in mushroom-forming fungi.</title>
        <authorList>
            <person name="Floudas D."/>
            <person name="Bentzer J."/>
            <person name="Ahren D."/>
            <person name="Johansson T."/>
            <person name="Persson P."/>
            <person name="Tunlid A."/>
        </authorList>
    </citation>
    <scope>NUCLEOTIDE SEQUENCE [LARGE SCALE GENOMIC DNA]</scope>
    <source>
        <strain evidence="3 4">CBS 101986</strain>
    </source>
</reference>
<sequence length="258" mass="27524">MSKVALITGASRGIGRAIATRLCKDGYRVALNDLPRQRKDLESLREQLSTTYKRDAYIAIADVSSGREVEGMVSAVAKDMGSVDVMIANAGIAPISPIIDTSTEDFQHIFKINVEGVFHCYKFAALQMIKQGNGGKIIGASSTAGKQGWGMGLGNYSATKFAVRGLTQAAEIATAREFQQYGITVNAYAPGFVTTELANNAIDAMWQVDKNQMGALGLDESLFATTEDVAAAVSFLVSDEAGKITGQSLMINNGYLMD</sequence>
<dbReference type="PANTHER" id="PTHR42760">
    <property type="entry name" value="SHORT-CHAIN DEHYDROGENASES/REDUCTASES FAMILY MEMBER"/>
    <property type="match status" value="1"/>
</dbReference>
<protein>
    <recommendedName>
        <fullName evidence="5">NAD(P)-binding protein</fullName>
    </recommendedName>
</protein>
<dbReference type="AlphaFoldDB" id="A0A8H5B2R0"/>
<comment type="caution">
    <text evidence="3">The sequence shown here is derived from an EMBL/GenBank/DDBJ whole genome shotgun (WGS) entry which is preliminary data.</text>
</comment>
<dbReference type="OrthoDB" id="498125at2759"/>
<dbReference type="FunFam" id="3.40.50.720:FF:000084">
    <property type="entry name" value="Short-chain dehydrogenase reductase"/>
    <property type="match status" value="1"/>
</dbReference>
<evidence type="ECO:0000313" key="4">
    <source>
        <dbReference type="Proteomes" id="UP000567179"/>
    </source>
</evidence>
<gene>
    <name evidence="3" type="ORF">D9619_007365</name>
</gene>
<dbReference type="PRINTS" id="PR00081">
    <property type="entry name" value="GDHRDH"/>
</dbReference>
<dbReference type="GO" id="GO:0006633">
    <property type="term" value="P:fatty acid biosynthetic process"/>
    <property type="evidence" value="ECO:0007669"/>
    <property type="project" value="TreeGrafter"/>
</dbReference>
<dbReference type="PANTHER" id="PTHR42760:SF121">
    <property type="entry name" value="3-OXOACYL-(ACYL-CARRIER-PROTEIN) REDUCTASE"/>
    <property type="match status" value="1"/>
</dbReference>
<dbReference type="InterPro" id="IPR036291">
    <property type="entry name" value="NAD(P)-bd_dom_sf"/>
</dbReference>
<evidence type="ECO:0000256" key="1">
    <source>
        <dbReference type="ARBA" id="ARBA00006484"/>
    </source>
</evidence>